<gene>
    <name evidence="1" type="ORF">CIRG_00955</name>
</gene>
<name>A0A0J6Y2I0_COCIT</name>
<dbReference type="AlphaFoldDB" id="A0A0J6Y2I0"/>
<dbReference type="EMBL" id="DS028093">
    <property type="protein sequence ID" value="KMP00813.1"/>
    <property type="molecule type" value="Genomic_DNA"/>
</dbReference>
<proteinExistence type="predicted"/>
<evidence type="ECO:0000313" key="1">
    <source>
        <dbReference type="EMBL" id="KMP00813.1"/>
    </source>
</evidence>
<reference evidence="2" key="1">
    <citation type="journal article" date="2010" name="Genome Res.">
        <title>Population genomic sequencing of Coccidioides fungi reveals recent hybridization and transposon control.</title>
        <authorList>
            <person name="Neafsey D.E."/>
            <person name="Barker B.M."/>
            <person name="Sharpton T.J."/>
            <person name="Stajich J.E."/>
            <person name="Park D.J."/>
            <person name="Whiston E."/>
            <person name="Hung C.-Y."/>
            <person name="McMahan C."/>
            <person name="White J."/>
            <person name="Sykes S."/>
            <person name="Heiman D."/>
            <person name="Young S."/>
            <person name="Zeng Q."/>
            <person name="Abouelleil A."/>
            <person name="Aftuck L."/>
            <person name="Bessette D."/>
            <person name="Brown A."/>
            <person name="FitzGerald M."/>
            <person name="Lui A."/>
            <person name="Macdonald J.P."/>
            <person name="Priest M."/>
            <person name="Orbach M.J."/>
            <person name="Galgiani J.N."/>
            <person name="Kirkland T.N."/>
            <person name="Cole G.T."/>
            <person name="Birren B.W."/>
            <person name="Henn M.R."/>
            <person name="Taylor J.W."/>
            <person name="Rounsley S.D."/>
        </authorList>
    </citation>
    <scope>NUCLEOTIDE SEQUENCE [LARGE SCALE GENOMIC DNA]</scope>
    <source>
        <strain evidence="2">RMSCC 2394</strain>
    </source>
</reference>
<evidence type="ECO:0000313" key="2">
    <source>
        <dbReference type="Proteomes" id="UP000054565"/>
    </source>
</evidence>
<protein>
    <submittedName>
        <fullName evidence="1">Uncharacterized protein</fullName>
    </submittedName>
</protein>
<accession>A0A0J6Y2I0</accession>
<dbReference type="Proteomes" id="UP000054565">
    <property type="component" value="Unassembled WGS sequence"/>
</dbReference>
<organism evidence="1 2">
    <name type="scientific">Coccidioides immitis RMSCC 2394</name>
    <dbReference type="NCBI Taxonomy" id="404692"/>
    <lineage>
        <taxon>Eukaryota</taxon>
        <taxon>Fungi</taxon>
        <taxon>Dikarya</taxon>
        <taxon>Ascomycota</taxon>
        <taxon>Pezizomycotina</taxon>
        <taxon>Eurotiomycetes</taxon>
        <taxon>Eurotiomycetidae</taxon>
        <taxon>Onygenales</taxon>
        <taxon>Onygenaceae</taxon>
        <taxon>Coccidioides</taxon>
    </lineage>
</organism>
<sequence>MNSSPCSCLSSRSTYTPFPTVSVSCTSSRKLVSPSQDECLEACPQPQQLLLNHPVLLPNPGEASSTAPAYRHRIPRKDAHKHTEDMVIHPCIYSVSDPHRPVAIAARTLGAPMQVEFLPPKVDL</sequence>